<accession>A0A0L9V0Z0</accession>
<reference evidence="3" key="1">
    <citation type="journal article" date="2015" name="Proc. Natl. Acad. Sci. U.S.A.">
        <title>Genome sequencing of adzuki bean (Vigna angularis) provides insight into high starch and low fat accumulation and domestication.</title>
        <authorList>
            <person name="Yang K."/>
            <person name="Tian Z."/>
            <person name="Chen C."/>
            <person name="Luo L."/>
            <person name="Zhao B."/>
            <person name="Wang Z."/>
            <person name="Yu L."/>
            <person name="Li Y."/>
            <person name="Sun Y."/>
            <person name="Li W."/>
            <person name="Chen Y."/>
            <person name="Li Y."/>
            <person name="Zhang Y."/>
            <person name="Ai D."/>
            <person name="Zhao J."/>
            <person name="Shang C."/>
            <person name="Ma Y."/>
            <person name="Wu B."/>
            <person name="Wang M."/>
            <person name="Gao L."/>
            <person name="Sun D."/>
            <person name="Zhang P."/>
            <person name="Guo F."/>
            <person name="Wang W."/>
            <person name="Li Y."/>
            <person name="Wang J."/>
            <person name="Varshney R.K."/>
            <person name="Wang J."/>
            <person name="Ling H.Q."/>
            <person name="Wan P."/>
        </authorList>
    </citation>
    <scope>NUCLEOTIDE SEQUENCE</scope>
    <source>
        <strain evidence="3">cv. Jingnong 6</strain>
    </source>
</reference>
<sequence length="211" mass="23262">MISGMPSQLSSQSQILRGITDKNVGCGVGNHETNFKKPSVYSKKARLVEEPCLSNKMPSASNSGIHAYGKNFSEDNMLIDGGEVCRTVPDVAAAIEDLLEQTSKMHGQRSPAHTGCERGIYPSDLSVLGEDNSNPHTVFGLSKHWLNSTESIYSYRNDRKEDDGEASQDRRAGIYDGFSETQTESQVVSYEEDLSGRQSLIDKYRTRSSTQ</sequence>
<proteinExistence type="predicted"/>
<feature type="compositionally biased region" description="Basic and acidic residues" evidence="1">
    <location>
        <begin position="157"/>
        <end position="173"/>
    </location>
</feature>
<evidence type="ECO:0000256" key="1">
    <source>
        <dbReference type="SAM" id="MobiDB-lite"/>
    </source>
</evidence>
<dbReference type="EMBL" id="CM003377">
    <property type="protein sequence ID" value="KOM48507.1"/>
    <property type="molecule type" value="Genomic_DNA"/>
</dbReference>
<feature type="compositionally biased region" description="Polar residues" evidence="1">
    <location>
        <begin position="179"/>
        <end position="188"/>
    </location>
</feature>
<protein>
    <submittedName>
        <fullName evidence="2">Uncharacterized protein</fullName>
    </submittedName>
</protein>
<feature type="region of interest" description="Disordered" evidence="1">
    <location>
        <begin position="157"/>
        <end position="211"/>
    </location>
</feature>
<gene>
    <name evidence="2" type="ORF">LR48_Vigan07g221100</name>
</gene>
<dbReference type="STRING" id="3914.A0A0L9V0Z0"/>
<organism evidence="2 3">
    <name type="scientific">Phaseolus angularis</name>
    <name type="common">Azuki bean</name>
    <name type="synonym">Vigna angularis</name>
    <dbReference type="NCBI Taxonomy" id="3914"/>
    <lineage>
        <taxon>Eukaryota</taxon>
        <taxon>Viridiplantae</taxon>
        <taxon>Streptophyta</taxon>
        <taxon>Embryophyta</taxon>
        <taxon>Tracheophyta</taxon>
        <taxon>Spermatophyta</taxon>
        <taxon>Magnoliopsida</taxon>
        <taxon>eudicotyledons</taxon>
        <taxon>Gunneridae</taxon>
        <taxon>Pentapetalae</taxon>
        <taxon>rosids</taxon>
        <taxon>fabids</taxon>
        <taxon>Fabales</taxon>
        <taxon>Fabaceae</taxon>
        <taxon>Papilionoideae</taxon>
        <taxon>50 kb inversion clade</taxon>
        <taxon>NPAAA clade</taxon>
        <taxon>indigoferoid/millettioid clade</taxon>
        <taxon>Phaseoleae</taxon>
        <taxon>Vigna</taxon>
    </lineage>
</organism>
<evidence type="ECO:0000313" key="3">
    <source>
        <dbReference type="Proteomes" id="UP000053144"/>
    </source>
</evidence>
<dbReference type="Proteomes" id="UP000053144">
    <property type="component" value="Chromosome 7"/>
</dbReference>
<dbReference type="AlphaFoldDB" id="A0A0L9V0Z0"/>
<dbReference type="Gramene" id="KOM48507">
    <property type="protein sequence ID" value="KOM48507"/>
    <property type="gene ID" value="LR48_Vigan07g221100"/>
</dbReference>
<evidence type="ECO:0000313" key="2">
    <source>
        <dbReference type="EMBL" id="KOM48507.1"/>
    </source>
</evidence>
<name>A0A0L9V0Z0_PHAAN</name>